<feature type="transmembrane region" description="Helical" evidence="2">
    <location>
        <begin position="144"/>
        <end position="161"/>
    </location>
</feature>
<gene>
    <name evidence="4" type="ORF">BJ508DRAFT_332329</name>
</gene>
<evidence type="ECO:0000313" key="5">
    <source>
        <dbReference type="Proteomes" id="UP000275078"/>
    </source>
</evidence>
<feature type="transmembrane region" description="Helical" evidence="2">
    <location>
        <begin position="467"/>
        <end position="488"/>
    </location>
</feature>
<reference evidence="4 5" key="1">
    <citation type="journal article" date="2018" name="Nat. Ecol. Evol.">
        <title>Pezizomycetes genomes reveal the molecular basis of ectomycorrhizal truffle lifestyle.</title>
        <authorList>
            <person name="Murat C."/>
            <person name="Payen T."/>
            <person name="Noel B."/>
            <person name="Kuo A."/>
            <person name="Morin E."/>
            <person name="Chen J."/>
            <person name="Kohler A."/>
            <person name="Krizsan K."/>
            <person name="Balestrini R."/>
            <person name="Da Silva C."/>
            <person name="Montanini B."/>
            <person name="Hainaut M."/>
            <person name="Levati E."/>
            <person name="Barry K.W."/>
            <person name="Belfiori B."/>
            <person name="Cichocki N."/>
            <person name="Clum A."/>
            <person name="Dockter R.B."/>
            <person name="Fauchery L."/>
            <person name="Guy J."/>
            <person name="Iotti M."/>
            <person name="Le Tacon F."/>
            <person name="Lindquist E.A."/>
            <person name="Lipzen A."/>
            <person name="Malagnac F."/>
            <person name="Mello A."/>
            <person name="Molinier V."/>
            <person name="Miyauchi S."/>
            <person name="Poulain J."/>
            <person name="Riccioni C."/>
            <person name="Rubini A."/>
            <person name="Sitrit Y."/>
            <person name="Splivallo R."/>
            <person name="Traeger S."/>
            <person name="Wang M."/>
            <person name="Zifcakova L."/>
            <person name="Wipf D."/>
            <person name="Zambonelli A."/>
            <person name="Paolocci F."/>
            <person name="Nowrousian M."/>
            <person name="Ottonello S."/>
            <person name="Baldrian P."/>
            <person name="Spatafora J.W."/>
            <person name="Henrissat B."/>
            <person name="Nagy L.G."/>
            <person name="Aury J.M."/>
            <person name="Wincker P."/>
            <person name="Grigoriev I.V."/>
            <person name="Bonfante P."/>
            <person name="Martin F.M."/>
        </authorList>
    </citation>
    <scope>NUCLEOTIDE SEQUENCE [LARGE SCALE GENOMIC DNA]</scope>
    <source>
        <strain evidence="4 5">RN42</strain>
    </source>
</reference>
<feature type="transmembrane region" description="Helical" evidence="2">
    <location>
        <begin position="579"/>
        <end position="601"/>
    </location>
</feature>
<feature type="transmembrane region" description="Helical" evidence="2">
    <location>
        <begin position="530"/>
        <end position="547"/>
    </location>
</feature>
<keyword evidence="2" id="KW-0812">Transmembrane</keyword>
<keyword evidence="5" id="KW-1185">Reference proteome</keyword>
<keyword evidence="2" id="KW-0472">Membrane</keyword>
<accession>A0A3N4HTT6</accession>
<evidence type="ECO:0000256" key="1">
    <source>
        <dbReference type="SAM" id="MobiDB-lite"/>
    </source>
</evidence>
<dbReference type="InterPro" id="IPR046623">
    <property type="entry name" value="DUF6536"/>
</dbReference>
<evidence type="ECO:0000313" key="4">
    <source>
        <dbReference type="EMBL" id="RPA75210.1"/>
    </source>
</evidence>
<dbReference type="PANTHER" id="PTHR35395">
    <property type="entry name" value="DUF6536 DOMAIN-CONTAINING PROTEIN"/>
    <property type="match status" value="1"/>
</dbReference>
<organism evidence="4 5">
    <name type="scientific">Ascobolus immersus RN42</name>
    <dbReference type="NCBI Taxonomy" id="1160509"/>
    <lineage>
        <taxon>Eukaryota</taxon>
        <taxon>Fungi</taxon>
        <taxon>Dikarya</taxon>
        <taxon>Ascomycota</taxon>
        <taxon>Pezizomycotina</taxon>
        <taxon>Pezizomycetes</taxon>
        <taxon>Pezizales</taxon>
        <taxon>Ascobolaceae</taxon>
        <taxon>Ascobolus</taxon>
    </lineage>
</organism>
<evidence type="ECO:0000256" key="2">
    <source>
        <dbReference type="SAM" id="Phobius"/>
    </source>
</evidence>
<name>A0A3N4HTT6_ASCIM</name>
<dbReference type="Proteomes" id="UP000275078">
    <property type="component" value="Unassembled WGS sequence"/>
</dbReference>
<dbReference type="PANTHER" id="PTHR35395:SF1">
    <property type="entry name" value="DUF6536 DOMAIN-CONTAINING PROTEIN"/>
    <property type="match status" value="1"/>
</dbReference>
<feature type="compositionally biased region" description="Basic and acidic residues" evidence="1">
    <location>
        <begin position="691"/>
        <end position="701"/>
    </location>
</feature>
<dbReference type="EMBL" id="ML119769">
    <property type="protein sequence ID" value="RPA75210.1"/>
    <property type="molecule type" value="Genomic_DNA"/>
</dbReference>
<feature type="transmembrane region" description="Helical" evidence="2">
    <location>
        <begin position="37"/>
        <end position="58"/>
    </location>
</feature>
<proteinExistence type="predicted"/>
<feature type="domain" description="DUF6536" evidence="3">
    <location>
        <begin position="33"/>
        <end position="183"/>
    </location>
</feature>
<evidence type="ECO:0000259" key="3">
    <source>
        <dbReference type="Pfam" id="PF20163"/>
    </source>
</evidence>
<sequence length="701" mass="78662">MYTQRPKYESVASGSTISTSYTFLGHKKRYSGWRKGVTFAALAALLVAGINIGLTFYVRSRYQIKNGFGIIYEGSCDKSKQLDTWIHLLINALSSALLAASNYTGQVLSAPTRKDVDRAHAKNIWLDIGVPSLRNIRRISRVKSFLWGVLVLSSLPLHLLFNSAVFSTVSTYAYAQVAVAEPYLEDFKAGSLSWNTDQLIDYGEEDIVQYMQNNTGRFQKLDKETCLQEYARQLVQDRRHVIVVTEASSATDEVISYARALPLDATNTRQQPQDWVCDSVGVENCDVKSSMKKVDEWRIKGRAVKYCLSEKMPEDCRLQFNVIVLYIVIGANIVKALTMLIAILIGNSSPLVTLGDAIESFLECPDDTTRLMCLATKYGITHRNHWQRRGNYKQWKGRNTANAYWAGAVSKTRWLACYSLSILSIVALCIFMMFGRQGISNSFGEVVRSGFQKLDTRRIVDFRSSNVIRAVLVANAPQLLISFIYLIYNSIYTCMLLAHEWSTYAYTRKPLRVSYPSGDQKSTYFLQLPYRYAIPLTGGSLLLHWLVSQSLFFSQVRVIDYGQRNYTPSLTWERSVCGYSPLAIILALVVSFVLLAAPLVIGFQKFKKDIPVVGSCSAAISAACHPRPDEMGSGMSLKDLQWGVVSHEAGDNTKGHCTFSALPVSKVKRGCWYAGQREELARHRRGPGSGEVRETEKHIDT</sequence>
<feature type="transmembrane region" description="Helical" evidence="2">
    <location>
        <begin position="323"/>
        <end position="345"/>
    </location>
</feature>
<feature type="transmembrane region" description="Helical" evidence="2">
    <location>
        <begin position="415"/>
        <end position="434"/>
    </location>
</feature>
<protein>
    <recommendedName>
        <fullName evidence="3">DUF6536 domain-containing protein</fullName>
    </recommendedName>
</protein>
<feature type="region of interest" description="Disordered" evidence="1">
    <location>
        <begin position="682"/>
        <end position="701"/>
    </location>
</feature>
<keyword evidence="2" id="KW-1133">Transmembrane helix</keyword>
<dbReference type="AlphaFoldDB" id="A0A3N4HTT6"/>
<dbReference type="STRING" id="1160509.A0A3N4HTT6"/>
<dbReference type="Pfam" id="PF20163">
    <property type="entry name" value="DUF6536"/>
    <property type="match status" value="1"/>
</dbReference>
<dbReference type="OrthoDB" id="5429634at2759"/>